<organism evidence="19 20">
    <name type="scientific">Luteococcus peritonei</name>
    <dbReference type="NCBI Taxonomy" id="88874"/>
    <lineage>
        <taxon>Bacteria</taxon>
        <taxon>Bacillati</taxon>
        <taxon>Actinomycetota</taxon>
        <taxon>Actinomycetes</taxon>
        <taxon>Propionibacteriales</taxon>
        <taxon>Propionibacteriaceae</taxon>
        <taxon>Luteococcus</taxon>
    </lineage>
</organism>
<sequence length="474" mass="50994">MRRAKIVCTLGPATSTPERMEEIIAAGMDVARLNMSHGDYAEHEKRLTLTRDAAKAVGRTVGVLADLQGPKIRLGRFAEDKVTLTFGQTFTITTDDIQGDATRCSTTFKGLPGDVNPGDSILIDDGRIGLEAVEVTDTDVICKVTVAGPVSNNKGINLPGVAVSVPALSEKDERDLRWALGKGVDMVALSFVRSADDIKRVHEIMDEEGRRVPVIAKLEKPQAIENLDAIIDAFDAFMVARGDLGVELPLQEVPLVQKRIVRAARTWAKPVIVATQMLESMISAPRPTRAEASDVANAILDGADAVMLSGETSVGAYPIETVQTMANIVESTEEHAIGSINEIDWDPHTTGGVIAKAAAEVAERIGAKYLVAFTKSGDTGKRLSRLRPNIPMVVFTPDESTRQEMTLVWGATARTTPEFTNIEEMVQAVEAILVEEGMVEVGERIVIVSGSPMGVPGKTNSLRVHKVKPRGMDA</sequence>
<dbReference type="NCBIfam" id="NF004978">
    <property type="entry name" value="PRK06354.1"/>
    <property type="match status" value="1"/>
</dbReference>
<gene>
    <name evidence="19" type="primary">pyk</name>
    <name evidence="19" type="ORF">ACFSCS_00500</name>
</gene>
<evidence type="ECO:0000256" key="3">
    <source>
        <dbReference type="ARBA" id="ARBA00008663"/>
    </source>
</evidence>
<dbReference type="EC" id="2.7.1.40" evidence="5 15"/>
<dbReference type="EMBL" id="JBHUFZ010000001">
    <property type="protein sequence ID" value="MFD1888668.1"/>
    <property type="molecule type" value="Genomic_DNA"/>
</dbReference>
<evidence type="ECO:0000256" key="7">
    <source>
        <dbReference type="ARBA" id="ARBA00022679"/>
    </source>
</evidence>
<dbReference type="InterPro" id="IPR015793">
    <property type="entry name" value="Pyrv_Knase_brl"/>
</dbReference>
<evidence type="ECO:0000256" key="9">
    <source>
        <dbReference type="ARBA" id="ARBA00022741"/>
    </source>
</evidence>
<reference evidence="20" key="1">
    <citation type="journal article" date="2019" name="Int. J. Syst. Evol. Microbiol.">
        <title>The Global Catalogue of Microorganisms (GCM) 10K type strain sequencing project: providing services to taxonomists for standard genome sequencing and annotation.</title>
        <authorList>
            <consortium name="The Broad Institute Genomics Platform"/>
            <consortium name="The Broad Institute Genome Sequencing Center for Infectious Disease"/>
            <person name="Wu L."/>
            <person name="Ma J."/>
        </authorList>
    </citation>
    <scope>NUCLEOTIDE SEQUENCE [LARGE SCALE GENOMIC DNA]</scope>
    <source>
        <strain evidence="20">CAIM 431</strain>
    </source>
</reference>
<keyword evidence="11" id="KW-0067">ATP-binding</keyword>
<evidence type="ECO:0000256" key="6">
    <source>
        <dbReference type="ARBA" id="ARBA00018587"/>
    </source>
</evidence>
<evidence type="ECO:0000256" key="8">
    <source>
        <dbReference type="ARBA" id="ARBA00022723"/>
    </source>
</evidence>
<evidence type="ECO:0000256" key="13">
    <source>
        <dbReference type="ARBA" id="ARBA00023152"/>
    </source>
</evidence>
<evidence type="ECO:0000256" key="15">
    <source>
        <dbReference type="NCBIfam" id="TIGR01064"/>
    </source>
</evidence>
<dbReference type="NCBIfam" id="TIGR01064">
    <property type="entry name" value="pyruv_kin"/>
    <property type="match status" value="1"/>
</dbReference>
<dbReference type="InterPro" id="IPR001697">
    <property type="entry name" value="Pyr_Knase"/>
</dbReference>
<evidence type="ECO:0000313" key="19">
    <source>
        <dbReference type="EMBL" id="MFD1888668.1"/>
    </source>
</evidence>
<comment type="pathway">
    <text evidence="2 16">Carbohydrate degradation; glycolysis; pyruvate from D-glyceraldehyde 3-phosphate: step 5/5.</text>
</comment>
<dbReference type="InterPro" id="IPR015795">
    <property type="entry name" value="Pyrv_Knase_C"/>
</dbReference>
<proteinExistence type="inferred from homology"/>
<evidence type="ECO:0000256" key="1">
    <source>
        <dbReference type="ARBA" id="ARBA00001958"/>
    </source>
</evidence>
<keyword evidence="10 16" id="KW-0418">Kinase</keyword>
<dbReference type="Proteomes" id="UP001597326">
    <property type="component" value="Unassembled WGS sequence"/>
</dbReference>
<dbReference type="InterPro" id="IPR040442">
    <property type="entry name" value="Pyrv_kinase-like_dom_sf"/>
</dbReference>
<dbReference type="Gene3D" id="3.20.20.60">
    <property type="entry name" value="Phosphoenolpyruvate-binding domains"/>
    <property type="match status" value="1"/>
</dbReference>
<evidence type="ECO:0000256" key="11">
    <source>
        <dbReference type="ARBA" id="ARBA00022840"/>
    </source>
</evidence>
<comment type="catalytic activity">
    <reaction evidence="16">
        <text>pyruvate + ATP = phosphoenolpyruvate + ADP + H(+)</text>
        <dbReference type="Rhea" id="RHEA:18157"/>
        <dbReference type="ChEBI" id="CHEBI:15361"/>
        <dbReference type="ChEBI" id="CHEBI:15378"/>
        <dbReference type="ChEBI" id="CHEBI:30616"/>
        <dbReference type="ChEBI" id="CHEBI:58702"/>
        <dbReference type="ChEBI" id="CHEBI:456216"/>
        <dbReference type="EC" id="2.7.1.40"/>
    </reaction>
</comment>
<accession>A0ABW4RSL5</accession>
<evidence type="ECO:0000313" key="20">
    <source>
        <dbReference type="Proteomes" id="UP001597326"/>
    </source>
</evidence>
<protein>
    <recommendedName>
        <fullName evidence="6 15">Pyruvate kinase</fullName>
        <ecNumber evidence="5 15">2.7.1.40</ecNumber>
    </recommendedName>
</protein>
<evidence type="ECO:0000256" key="2">
    <source>
        <dbReference type="ARBA" id="ARBA00004997"/>
    </source>
</evidence>
<keyword evidence="7 16" id="KW-0808">Transferase</keyword>
<dbReference type="SUPFAM" id="SSF50800">
    <property type="entry name" value="PK beta-barrel domain-like"/>
    <property type="match status" value="1"/>
</dbReference>
<dbReference type="InterPro" id="IPR018209">
    <property type="entry name" value="Pyrv_Knase_AS"/>
</dbReference>
<keyword evidence="13 16" id="KW-0324">Glycolysis</keyword>
<dbReference type="NCBIfam" id="NF004491">
    <property type="entry name" value="PRK05826.1"/>
    <property type="match status" value="1"/>
</dbReference>
<comment type="cofactor">
    <cofactor evidence="1">
        <name>K(+)</name>
        <dbReference type="ChEBI" id="CHEBI:29103"/>
    </cofactor>
</comment>
<dbReference type="Gene3D" id="3.40.1380.20">
    <property type="entry name" value="Pyruvate kinase, C-terminal domain"/>
    <property type="match status" value="1"/>
</dbReference>
<evidence type="ECO:0000259" key="18">
    <source>
        <dbReference type="Pfam" id="PF02887"/>
    </source>
</evidence>
<evidence type="ECO:0000256" key="5">
    <source>
        <dbReference type="ARBA" id="ARBA00012142"/>
    </source>
</evidence>
<comment type="similarity">
    <text evidence="3 16">Belongs to the pyruvate kinase family.</text>
</comment>
<dbReference type="GO" id="GO:0004743">
    <property type="term" value="F:pyruvate kinase activity"/>
    <property type="evidence" value="ECO:0007669"/>
    <property type="project" value="UniProtKB-EC"/>
</dbReference>
<dbReference type="InterPro" id="IPR036918">
    <property type="entry name" value="Pyrv_Knase_C_sf"/>
</dbReference>
<feature type="domain" description="Pyruvate kinase barrel" evidence="17">
    <location>
        <begin position="1"/>
        <end position="322"/>
    </location>
</feature>
<keyword evidence="9" id="KW-0547">Nucleotide-binding</keyword>
<dbReference type="InterPro" id="IPR015813">
    <property type="entry name" value="Pyrv/PenolPyrv_kinase-like_dom"/>
</dbReference>
<dbReference type="PROSITE" id="PS00110">
    <property type="entry name" value="PYRUVATE_KINASE"/>
    <property type="match status" value="1"/>
</dbReference>
<evidence type="ECO:0000256" key="12">
    <source>
        <dbReference type="ARBA" id="ARBA00022842"/>
    </source>
</evidence>
<keyword evidence="20" id="KW-1185">Reference proteome</keyword>
<dbReference type="SUPFAM" id="SSF51621">
    <property type="entry name" value="Phosphoenolpyruvate/pyruvate domain"/>
    <property type="match status" value="1"/>
</dbReference>
<evidence type="ECO:0000256" key="10">
    <source>
        <dbReference type="ARBA" id="ARBA00022777"/>
    </source>
</evidence>
<keyword evidence="8" id="KW-0479">Metal-binding</keyword>
<dbReference type="SUPFAM" id="SSF52935">
    <property type="entry name" value="PK C-terminal domain-like"/>
    <property type="match status" value="1"/>
</dbReference>
<dbReference type="NCBIfam" id="NF004886">
    <property type="entry name" value="PRK06247.1"/>
    <property type="match status" value="1"/>
</dbReference>
<dbReference type="RefSeq" id="WP_343871734.1">
    <property type="nucleotide sequence ID" value="NZ_BAAAIX010000001.1"/>
</dbReference>
<dbReference type="Pfam" id="PF00224">
    <property type="entry name" value="PK"/>
    <property type="match status" value="1"/>
</dbReference>
<evidence type="ECO:0000256" key="16">
    <source>
        <dbReference type="RuleBase" id="RU000504"/>
    </source>
</evidence>
<evidence type="ECO:0000256" key="14">
    <source>
        <dbReference type="ARBA" id="ARBA00023317"/>
    </source>
</evidence>
<dbReference type="Pfam" id="PF02887">
    <property type="entry name" value="PK_C"/>
    <property type="match status" value="1"/>
</dbReference>
<dbReference type="PRINTS" id="PR01050">
    <property type="entry name" value="PYRUVTKNASE"/>
</dbReference>
<comment type="caution">
    <text evidence="19">The sequence shown here is derived from an EMBL/GenBank/DDBJ whole genome shotgun (WGS) entry which is preliminary data.</text>
</comment>
<evidence type="ECO:0000259" key="17">
    <source>
        <dbReference type="Pfam" id="PF00224"/>
    </source>
</evidence>
<dbReference type="InterPro" id="IPR011037">
    <property type="entry name" value="Pyrv_Knase-like_insert_dom_sf"/>
</dbReference>
<feature type="domain" description="Pyruvate kinase C-terminal" evidence="18">
    <location>
        <begin position="354"/>
        <end position="465"/>
    </location>
</feature>
<name>A0ABW4RSL5_9ACTN</name>
<dbReference type="InterPro" id="IPR015806">
    <property type="entry name" value="Pyrv_Knase_insert_dom_sf"/>
</dbReference>
<keyword evidence="12 16" id="KW-0460">Magnesium</keyword>
<keyword evidence="14 19" id="KW-0670">Pyruvate</keyword>
<dbReference type="PANTHER" id="PTHR11817">
    <property type="entry name" value="PYRUVATE KINASE"/>
    <property type="match status" value="1"/>
</dbReference>
<comment type="subunit">
    <text evidence="4">Homotetramer.</text>
</comment>
<dbReference type="Gene3D" id="2.40.33.10">
    <property type="entry name" value="PK beta-barrel domain-like"/>
    <property type="match status" value="1"/>
</dbReference>
<dbReference type="GO" id="GO:0016301">
    <property type="term" value="F:kinase activity"/>
    <property type="evidence" value="ECO:0007669"/>
    <property type="project" value="UniProtKB-KW"/>
</dbReference>
<evidence type="ECO:0000256" key="4">
    <source>
        <dbReference type="ARBA" id="ARBA00011881"/>
    </source>
</evidence>